<accession>A0AAW2U0R9</accession>
<feature type="compositionally biased region" description="Basic and acidic residues" evidence="1">
    <location>
        <begin position="1"/>
        <end position="18"/>
    </location>
</feature>
<dbReference type="EMBL" id="JACGWN010000013">
    <property type="protein sequence ID" value="KAL0410825.1"/>
    <property type="molecule type" value="Genomic_DNA"/>
</dbReference>
<evidence type="ECO:0000313" key="2">
    <source>
        <dbReference type="EMBL" id="KAL0410825.1"/>
    </source>
</evidence>
<proteinExistence type="predicted"/>
<reference evidence="2" key="1">
    <citation type="submission" date="2020-06" db="EMBL/GenBank/DDBJ databases">
        <authorList>
            <person name="Li T."/>
            <person name="Hu X."/>
            <person name="Zhang T."/>
            <person name="Song X."/>
            <person name="Zhang H."/>
            <person name="Dai N."/>
            <person name="Sheng W."/>
            <person name="Hou X."/>
            <person name="Wei L."/>
        </authorList>
    </citation>
    <scope>NUCLEOTIDE SEQUENCE</scope>
    <source>
        <strain evidence="2">KEN1</strain>
        <tissue evidence="2">Leaf</tissue>
    </source>
</reference>
<comment type="caution">
    <text evidence="2">The sequence shown here is derived from an EMBL/GenBank/DDBJ whole genome shotgun (WGS) entry which is preliminary data.</text>
</comment>
<evidence type="ECO:0000256" key="1">
    <source>
        <dbReference type="SAM" id="MobiDB-lite"/>
    </source>
</evidence>
<reference evidence="2" key="2">
    <citation type="journal article" date="2024" name="Plant">
        <title>Genomic evolution and insights into agronomic trait innovations of Sesamum species.</title>
        <authorList>
            <person name="Miao H."/>
            <person name="Wang L."/>
            <person name="Qu L."/>
            <person name="Liu H."/>
            <person name="Sun Y."/>
            <person name="Le M."/>
            <person name="Wang Q."/>
            <person name="Wei S."/>
            <person name="Zheng Y."/>
            <person name="Lin W."/>
            <person name="Duan Y."/>
            <person name="Cao H."/>
            <person name="Xiong S."/>
            <person name="Wang X."/>
            <person name="Wei L."/>
            <person name="Li C."/>
            <person name="Ma Q."/>
            <person name="Ju M."/>
            <person name="Zhao R."/>
            <person name="Li G."/>
            <person name="Mu C."/>
            <person name="Tian Q."/>
            <person name="Mei H."/>
            <person name="Zhang T."/>
            <person name="Gao T."/>
            <person name="Zhang H."/>
        </authorList>
    </citation>
    <scope>NUCLEOTIDE SEQUENCE</scope>
    <source>
        <strain evidence="2">KEN1</strain>
    </source>
</reference>
<organism evidence="2">
    <name type="scientific">Sesamum latifolium</name>
    <dbReference type="NCBI Taxonomy" id="2727402"/>
    <lineage>
        <taxon>Eukaryota</taxon>
        <taxon>Viridiplantae</taxon>
        <taxon>Streptophyta</taxon>
        <taxon>Embryophyta</taxon>
        <taxon>Tracheophyta</taxon>
        <taxon>Spermatophyta</taxon>
        <taxon>Magnoliopsida</taxon>
        <taxon>eudicotyledons</taxon>
        <taxon>Gunneridae</taxon>
        <taxon>Pentapetalae</taxon>
        <taxon>asterids</taxon>
        <taxon>lamiids</taxon>
        <taxon>Lamiales</taxon>
        <taxon>Pedaliaceae</taxon>
        <taxon>Sesamum</taxon>
    </lineage>
</organism>
<sequence>MASLDESVHFLSENRPDEDPSEATSKRAGSQSVGPSSGRRRSLRQMAASFIHLIDEEEEEETRGNEGEASSPGGEERVVMDLVATPSSSMVDWGSFTLKTSNIDQLRREFYISNSMVIYTLGPDGRAPSPPANCLSFLAAQLRSGLRFSSSFFYCDVARLFEVPLNQLVPNSFTIMASFFMIFRFKEYPVSAHSFAQCFRLKRAELGFILFIPRPSVSFLPTPSPQKNWRKGIFFVFSSWPWGFPDQWIEGSPLSITVGRKPPHCLLFWRF</sequence>
<protein>
    <submittedName>
        <fullName evidence="2">Uncharacterized protein</fullName>
    </submittedName>
</protein>
<gene>
    <name evidence="2" type="ORF">Slati_3672200</name>
</gene>
<name>A0AAW2U0R9_9LAMI</name>
<dbReference type="AlphaFoldDB" id="A0AAW2U0R9"/>
<feature type="region of interest" description="Disordered" evidence="1">
    <location>
        <begin position="1"/>
        <end position="42"/>
    </location>
</feature>
<feature type="region of interest" description="Disordered" evidence="1">
    <location>
        <begin position="54"/>
        <end position="77"/>
    </location>
</feature>